<name>A0A5A9W762_9GAMM</name>
<protein>
    <recommendedName>
        <fullName evidence="2">Toxin CcdB</fullName>
    </recommendedName>
    <alternativeName>
        <fullName evidence="7">Cytotoxic protein CcdB</fullName>
    </alternativeName>
    <alternativeName>
        <fullName evidence="6">Protein LetD</fullName>
    </alternativeName>
</protein>
<dbReference type="InterPro" id="IPR002712">
    <property type="entry name" value="CcdB"/>
</dbReference>
<evidence type="ECO:0000256" key="5">
    <source>
        <dbReference type="ARBA" id="ARBA00023163"/>
    </source>
</evidence>
<dbReference type="EMBL" id="SMRS01000001">
    <property type="protein sequence ID" value="KAA0876363.1"/>
    <property type="molecule type" value="Genomic_DNA"/>
</dbReference>
<proteinExistence type="inferred from homology"/>
<dbReference type="GO" id="GO:0006276">
    <property type="term" value="P:plasmid maintenance"/>
    <property type="evidence" value="ECO:0007669"/>
    <property type="project" value="InterPro"/>
</dbReference>
<keyword evidence="3" id="KW-0678">Repressor</keyword>
<dbReference type="OrthoDB" id="9813510at2"/>
<evidence type="ECO:0000256" key="6">
    <source>
        <dbReference type="ARBA" id="ARBA00029628"/>
    </source>
</evidence>
<keyword evidence="4" id="KW-0805">Transcription regulation</keyword>
<evidence type="ECO:0000256" key="4">
    <source>
        <dbReference type="ARBA" id="ARBA00023015"/>
    </source>
</evidence>
<evidence type="ECO:0000256" key="1">
    <source>
        <dbReference type="ARBA" id="ARBA00005230"/>
    </source>
</evidence>
<evidence type="ECO:0000313" key="8">
    <source>
        <dbReference type="EMBL" id="KAA0876363.1"/>
    </source>
</evidence>
<dbReference type="InterPro" id="IPR011067">
    <property type="entry name" value="Plasmid_toxin/cell-grow_inhib"/>
</dbReference>
<accession>A0A5A9W762</accession>
<reference evidence="8 9" key="1">
    <citation type="submission" date="2019-03" db="EMBL/GenBank/DDBJ databases">
        <title>Nitrincola sp. nov. isolated from an Indian soda lake.</title>
        <authorList>
            <person name="Joshi A."/>
            <person name="Thite S.V."/>
            <person name="Joseph N."/>
            <person name="Dhotre D."/>
            <person name="Moorthy M."/>
            <person name="Shouche Y.S."/>
        </authorList>
    </citation>
    <scope>NUCLEOTIDE SEQUENCE [LARGE SCALE GENOMIC DNA]</scope>
    <source>
        <strain evidence="8 9">MEB193</strain>
    </source>
</reference>
<dbReference type="SUPFAM" id="SSF50118">
    <property type="entry name" value="Cell growth inhibitor/plasmid maintenance toxic component"/>
    <property type="match status" value="1"/>
</dbReference>
<comment type="caution">
    <text evidence="8">The sequence shown here is derived from an EMBL/GenBank/DDBJ whole genome shotgun (WGS) entry which is preliminary data.</text>
</comment>
<dbReference type="Pfam" id="PF01845">
    <property type="entry name" value="CcdB"/>
    <property type="match status" value="1"/>
</dbReference>
<evidence type="ECO:0000313" key="9">
    <source>
        <dbReference type="Proteomes" id="UP000325302"/>
    </source>
</evidence>
<evidence type="ECO:0000256" key="3">
    <source>
        <dbReference type="ARBA" id="ARBA00022491"/>
    </source>
</evidence>
<dbReference type="RefSeq" id="WP_149389612.1">
    <property type="nucleotide sequence ID" value="NZ_SMRS01000001.1"/>
</dbReference>
<organism evidence="8 9">
    <name type="scientific">Nitrincola tapanii</name>
    <dbReference type="NCBI Taxonomy" id="1708751"/>
    <lineage>
        <taxon>Bacteria</taxon>
        <taxon>Pseudomonadati</taxon>
        <taxon>Pseudomonadota</taxon>
        <taxon>Gammaproteobacteria</taxon>
        <taxon>Oceanospirillales</taxon>
        <taxon>Oceanospirillaceae</taxon>
        <taxon>Nitrincola</taxon>
    </lineage>
</organism>
<dbReference type="AlphaFoldDB" id="A0A5A9W762"/>
<keyword evidence="5" id="KW-0804">Transcription</keyword>
<keyword evidence="9" id="KW-1185">Reference proteome</keyword>
<dbReference type="Proteomes" id="UP000325302">
    <property type="component" value="Unassembled WGS sequence"/>
</dbReference>
<comment type="similarity">
    <text evidence="1">Belongs to the CcdB toxin family.</text>
</comment>
<dbReference type="GO" id="GO:0008657">
    <property type="term" value="F:DNA topoisomerase type II (double strand cut, ATP-hydrolyzing) inhibitor activity"/>
    <property type="evidence" value="ECO:0007669"/>
    <property type="project" value="InterPro"/>
</dbReference>
<evidence type="ECO:0000256" key="7">
    <source>
        <dbReference type="ARBA" id="ARBA00033135"/>
    </source>
</evidence>
<evidence type="ECO:0000256" key="2">
    <source>
        <dbReference type="ARBA" id="ARBA00015075"/>
    </source>
</evidence>
<dbReference type="Gene3D" id="2.30.30.110">
    <property type="match status" value="1"/>
</dbReference>
<sequence length="105" mass="11598">MSQFYAYKNPNPATHAQYPYLLDVQSDLLSELRTTVVIPLTPSNLAASRSLTRLNPTITFEGKSFTLMTQEIAGVDRNQIGAQAYDLSPYRSEIVAAIDFVLSGI</sequence>
<gene>
    <name evidence="8" type="ORF">E1H14_01140</name>
</gene>